<proteinExistence type="predicted"/>
<keyword evidence="3" id="KW-1185">Reference proteome</keyword>
<evidence type="ECO:0000313" key="2">
    <source>
        <dbReference type="EMBL" id="KAL3813292.1"/>
    </source>
</evidence>
<dbReference type="EMBL" id="JBJXBP010000008">
    <property type="protein sequence ID" value="KAL3813292.1"/>
    <property type="molecule type" value="Genomic_DNA"/>
</dbReference>
<reference evidence="2 3" key="1">
    <citation type="submission" date="2024-12" db="EMBL/GenBank/DDBJ databases">
        <title>The unique morphological basis and parallel evolutionary history of personate flowers in Penstemon.</title>
        <authorList>
            <person name="Depatie T.H."/>
            <person name="Wessinger C.A."/>
        </authorList>
    </citation>
    <scope>NUCLEOTIDE SEQUENCE [LARGE SCALE GENOMIC DNA]</scope>
    <source>
        <strain evidence="2">WTNN_2</strain>
        <tissue evidence="2">Leaf</tissue>
    </source>
</reference>
<evidence type="ECO:0000313" key="3">
    <source>
        <dbReference type="Proteomes" id="UP001634393"/>
    </source>
</evidence>
<feature type="domain" description="DUF4283" evidence="1">
    <location>
        <begin position="104"/>
        <end position="174"/>
    </location>
</feature>
<name>A0ABD3RLX8_9LAMI</name>
<dbReference type="Proteomes" id="UP001634393">
    <property type="component" value="Unassembled WGS sequence"/>
</dbReference>
<sequence length="188" mass="21213">MKSSEKKKSYDQLKFQISLTKSTQTLNMTINSISVLIPPDYDSSYFRFGSLVTYYPQNSPRCLAPSTMDISNIDFGKKINLTNVEEGFCLSGDDWDQINSSTDLILVGRILGLRNINIDSIRTILSKAWSPLHGIEVKQIGDGRLFFSFKHKLDLKKALGGGPWSYEKKLVVLNLVKPEDDPFTIDLN</sequence>
<evidence type="ECO:0000259" key="1">
    <source>
        <dbReference type="Pfam" id="PF14111"/>
    </source>
</evidence>
<gene>
    <name evidence="2" type="ORF">ACJIZ3_014560</name>
</gene>
<dbReference type="InterPro" id="IPR025558">
    <property type="entry name" value="DUF4283"/>
</dbReference>
<accession>A0ABD3RLX8</accession>
<dbReference type="AlphaFoldDB" id="A0ABD3RLX8"/>
<organism evidence="2 3">
    <name type="scientific">Penstemon smallii</name>
    <dbReference type="NCBI Taxonomy" id="265156"/>
    <lineage>
        <taxon>Eukaryota</taxon>
        <taxon>Viridiplantae</taxon>
        <taxon>Streptophyta</taxon>
        <taxon>Embryophyta</taxon>
        <taxon>Tracheophyta</taxon>
        <taxon>Spermatophyta</taxon>
        <taxon>Magnoliopsida</taxon>
        <taxon>eudicotyledons</taxon>
        <taxon>Gunneridae</taxon>
        <taxon>Pentapetalae</taxon>
        <taxon>asterids</taxon>
        <taxon>lamiids</taxon>
        <taxon>Lamiales</taxon>
        <taxon>Plantaginaceae</taxon>
        <taxon>Cheloneae</taxon>
        <taxon>Penstemon</taxon>
    </lineage>
</organism>
<dbReference type="Pfam" id="PF14111">
    <property type="entry name" value="DUF4283"/>
    <property type="match status" value="1"/>
</dbReference>
<protein>
    <recommendedName>
        <fullName evidence="1">DUF4283 domain-containing protein</fullName>
    </recommendedName>
</protein>
<comment type="caution">
    <text evidence="2">The sequence shown here is derived from an EMBL/GenBank/DDBJ whole genome shotgun (WGS) entry which is preliminary data.</text>
</comment>